<gene>
    <name evidence="1" type="ORF">SVUK_LOCUS14793</name>
</gene>
<dbReference type="Proteomes" id="UP000270094">
    <property type="component" value="Unassembled WGS sequence"/>
</dbReference>
<dbReference type="EMBL" id="UYYB01106377">
    <property type="protein sequence ID" value="VDM79795.1"/>
    <property type="molecule type" value="Genomic_DNA"/>
</dbReference>
<name>A0A3P7LAM9_STRVU</name>
<protein>
    <submittedName>
        <fullName evidence="1">Uncharacterized protein</fullName>
    </submittedName>
</protein>
<reference evidence="1 2" key="1">
    <citation type="submission" date="2018-11" db="EMBL/GenBank/DDBJ databases">
        <authorList>
            <consortium name="Pathogen Informatics"/>
        </authorList>
    </citation>
    <scope>NUCLEOTIDE SEQUENCE [LARGE SCALE GENOMIC DNA]</scope>
</reference>
<dbReference type="AlphaFoldDB" id="A0A3P7LAM9"/>
<organism evidence="1 2">
    <name type="scientific">Strongylus vulgaris</name>
    <name type="common">Blood worm</name>
    <dbReference type="NCBI Taxonomy" id="40348"/>
    <lineage>
        <taxon>Eukaryota</taxon>
        <taxon>Metazoa</taxon>
        <taxon>Ecdysozoa</taxon>
        <taxon>Nematoda</taxon>
        <taxon>Chromadorea</taxon>
        <taxon>Rhabditida</taxon>
        <taxon>Rhabditina</taxon>
        <taxon>Rhabditomorpha</taxon>
        <taxon>Strongyloidea</taxon>
        <taxon>Strongylidae</taxon>
        <taxon>Strongylus</taxon>
    </lineage>
</organism>
<keyword evidence="2" id="KW-1185">Reference proteome</keyword>
<sequence length="152" mass="17113">MVFPELVCVAENGLALATSRDGNCSDIVKELCEVIDVLRVVTLRRKRFDWEAVEYVRAFCGKHWGRGTARMDDRITTLQEPKRLVLEARGYLDEAPIGGRRRRMATVTQWNNDLSSALLAAGAVHAKLKIQTCGIWRCLCDCEKCQIFGAII</sequence>
<evidence type="ECO:0000313" key="1">
    <source>
        <dbReference type="EMBL" id="VDM79795.1"/>
    </source>
</evidence>
<evidence type="ECO:0000313" key="2">
    <source>
        <dbReference type="Proteomes" id="UP000270094"/>
    </source>
</evidence>
<proteinExistence type="predicted"/>
<accession>A0A3P7LAM9</accession>